<dbReference type="EMBL" id="ML179559">
    <property type="protein sequence ID" value="THU85215.1"/>
    <property type="molecule type" value="Genomic_DNA"/>
</dbReference>
<dbReference type="Proteomes" id="UP000297245">
    <property type="component" value="Unassembled WGS sequence"/>
</dbReference>
<proteinExistence type="predicted"/>
<evidence type="ECO:0000313" key="3">
    <source>
        <dbReference type="Proteomes" id="UP000297245"/>
    </source>
</evidence>
<feature type="domain" description="Helitron helicase-like" evidence="1">
    <location>
        <begin position="13"/>
        <end position="161"/>
    </location>
</feature>
<dbReference type="Pfam" id="PF14214">
    <property type="entry name" value="Helitron_like_N"/>
    <property type="match status" value="1"/>
</dbReference>
<keyword evidence="3" id="KW-1185">Reference proteome</keyword>
<sequence length="175" mass="19366">MLQRHQILLHTSYKCKKSNFADVARTFSSASPLTLTAVAECVRKGDVITANSEEERQVLRLMRELNVLTASVPGSAGSRIAVRNEIRGMQMEKGLPSFYLTVNPADVYSPILKFMAGSEIDIDNLLPEDVPHFHEQSILVSKNPAVSAKFFDLYINAFITRPTEGKDSSLLNPVA</sequence>
<dbReference type="OrthoDB" id="432234at2759"/>
<reference evidence="2 3" key="1">
    <citation type="journal article" date="2019" name="Nat. Ecol. Evol.">
        <title>Megaphylogeny resolves global patterns of mushroom evolution.</title>
        <authorList>
            <person name="Varga T."/>
            <person name="Krizsan K."/>
            <person name="Foldi C."/>
            <person name="Dima B."/>
            <person name="Sanchez-Garcia M."/>
            <person name="Sanchez-Ramirez S."/>
            <person name="Szollosi G.J."/>
            <person name="Szarkandi J.G."/>
            <person name="Papp V."/>
            <person name="Albert L."/>
            <person name="Andreopoulos W."/>
            <person name="Angelini C."/>
            <person name="Antonin V."/>
            <person name="Barry K.W."/>
            <person name="Bougher N.L."/>
            <person name="Buchanan P."/>
            <person name="Buyck B."/>
            <person name="Bense V."/>
            <person name="Catcheside P."/>
            <person name="Chovatia M."/>
            <person name="Cooper J."/>
            <person name="Damon W."/>
            <person name="Desjardin D."/>
            <person name="Finy P."/>
            <person name="Geml J."/>
            <person name="Haridas S."/>
            <person name="Hughes K."/>
            <person name="Justo A."/>
            <person name="Karasinski D."/>
            <person name="Kautmanova I."/>
            <person name="Kiss B."/>
            <person name="Kocsube S."/>
            <person name="Kotiranta H."/>
            <person name="LaButti K.M."/>
            <person name="Lechner B.E."/>
            <person name="Liimatainen K."/>
            <person name="Lipzen A."/>
            <person name="Lukacs Z."/>
            <person name="Mihaltcheva S."/>
            <person name="Morgado L.N."/>
            <person name="Niskanen T."/>
            <person name="Noordeloos M.E."/>
            <person name="Ohm R.A."/>
            <person name="Ortiz-Santana B."/>
            <person name="Ovrebo C."/>
            <person name="Racz N."/>
            <person name="Riley R."/>
            <person name="Savchenko A."/>
            <person name="Shiryaev A."/>
            <person name="Soop K."/>
            <person name="Spirin V."/>
            <person name="Szebenyi C."/>
            <person name="Tomsovsky M."/>
            <person name="Tulloss R.E."/>
            <person name="Uehling J."/>
            <person name="Grigoriev I.V."/>
            <person name="Vagvolgyi C."/>
            <person name="Papp T."/>
            <person name="Martin F.M."/>
            <person name="Miettinen O."/>
            <person name="Hibbett D.S."/>
            <person name="Nagy L.G."/>
        </authorList>
    </citation>
    <scope>NUCLEOTIDE SEQUENCE [LARGE SCALE GENOMIC DNA]</scope>
    <source>
        <strain evidence="2 3">CBS 962.96</strain>
    </source>
</reference>
<dbReference type="AlphaFoldDB" id="A0A4V4HD03"/>
<evidence type="ECO:0000259" key="1">
    <source>
        <dbReference type="Pfam" id="PF14214"/>
    </source>
</evidence>
<name>A0A4V4HD03_DENBC</name>
<organism evidence="2 3">
    <name type="scientific">Dendrothele bispora (strain CBS 962.96)</name>
    <dbReference type="NCBI Taxonomy" id="1314807"/>
    <lineage>
        <taxon>Eukaryota</taxon>
        <taxon>Fungi</taxon>
        <taxon>Dikarya</taxon>
        <taxon>Basidiomycota</taxon>
        <taxon>Agaricomycotina</taxon>
        <taxon>Agaricomycetes</taxon>
        <taxon>Agaricomycetidae</taxon>
        <taxon>Agaricales</taxon>
        <taxon>Agaricales incertae sedis</taxon>
        <taxon>Dendrothele</taxon>
    </lineage>
</organism>
<evidence type="ECO:0000313" key="2">
    <source>
        <dbReference type="EMBL" id="THU85215.1"/>
    </source>
</evidence>
<accession>A0A4V4HD03</accession>
<gene>
    <name evidence="2" type="ORF">K435DRAFT_685949</name>
</gene>
<protein>
    <recommendedName>
        <fullName evidence="1">Helitron helicase-like domain-containing protein</fullName>
    </recommendedName>
</protein>
<dbReference type="InterPro" id="IPR025476">
    <property type="entry name" value="Helitron_helicase-like"/>
</dbReference>